<dbReference type="EMBL" id="JAWDGP010000360">
    <property type="protein sequence ID" value="KAK3801198.1"/>
    <property type="molecule type" value="Genomic_DNA"/>
</dbReference>
<sequence length="121" mass="13173">MVLDLTEVALTVTERWYHDAVVDDPLVEGALIQAYLNNPVAPVKQRLTVTLLLSWTIVVVSGDGVLASRRGGGDGGRHSLSSDSLKLPAGPSACSSRRTWSWTGSRDLVIALFIRFIKRDL</sequence>
<dbReference type="AlphaFoldDB" id="A0AAE1B838"/>
<protein>
    <submittedName>
        <fullName evidence="2">Uncharacterized protein</fullName>
    </submittedName>
</protein>
<organism evidence="2 3">
    <name type="scientific">Elysia crispata</name>
    <name type="common">lettuce slug</name>
    <dbReference type="NCBI Taxonomy" id="231223"/>
    <lineage>
        <taxon>Eukaryota</taxon>
        <taxon>Metazoa</taxon>
        <taxon>Spiralia</taxon>
        <taxon>Lophotrochozoa</taxon>
        <taxon>Mollusca</taxon>
        <taxon>Gastropoda</taxon>
        <taxon>Heterobranchia</taxon>
        <taxon>Euthyneura</taxon>
        <taxon>Panpulmonata</taxon>
        <taxon>Sacoglossa</taxon>
        <taxon>Placobranchoidea</taxon>
        <taxon>Plakobranchidae</taxon>
        <taxon>Elysia</taxon>
    </lineage>
</organism>
<dbReference type="Proteomes" id="UP001283361">
    <property type="component" value="Unassembled WGS sequence"/>
</dbReference>
<gene>
    <name evidence="2" type="ORF">RRG08_004409</name>
</gene>
<accession>A0AAE1B838</accession>
<keyword evidence="3" id="KW-1185">Reference proteome</keyword>
<evidence type="ECO:0000313" key="2">
    <source>
        <dbReference type="EMBL" id="KAK3801198.1"/>
    </source>
</evidence>
<evidence type="ECO:0000313" key="3">
    <source>
        <dbReference type="Proteomes" id="UP001283361"/>
    </source>
</evidence>
<reference evidence="2" key="1">
    <citation type="journal article" date="2023" name="G3 (Bethesda)">
        <title>A reference genome for the long-term kleptoplast-retaining sea slug Elysia crispata morphotype clarki.</title>
        <authorList>
            <person name="Eastman K.E."/>
            <person name="Pendleton A.L."/>
            <person name="Shaikh M.A."/>
            <person name="Suttiyut T."/>
            <person name="Ogas R."/>
            <person name="Tomko P."/>
            <person name="Gavelis G."/>
            <person name="Widhalm J.R."/>
            <person name="Wisecaver J.H."/>
        </authorList>
    </citation>
    <scope>NUCLEOTIDE SEQUENCE</scope>
    <source>
        <strain evidence="2">ECLA1</strain>
    </source>
</reference>
<comment type="caution">
    <text evidence="2">The sequence shown here is derived from an EMBL/GenBank/DDBJ whole genome shotgun (WGS) entry which is preliminary data.</text>
</comment>
<proteinExistence type="predicted"/>
<evidence type="ECO:0000256" key="1">
    <source>
        <dbReference type="SAM" id="MobiDB-lite"/>
    </source>
</evidence>
<feature type="region of interest" description="Disordered" evidence="1">
    <location>
        <begin position="69"/>
        <end position="91"/>
    </location>
</feature>
<name>A0AAE1B838_9GAST</name>